<evidence type="ECO:0000256" key="7">
    <source>
        <dbReference type="SAM" id="MobiDB-lite"/>
    </source>
</evidence>
<comment type="similarity">
    <text evidence="1">Belongs to the RAD52 family.</text>
</comment>
<feature type="compositionally biased region" description="Polar residues" evidence="7">
    <location>
        <begin position="429"/>
        <end position="450"/>
    </location>
</feature>
<dbReference type="NCBIfam" id="TIGR00607">
    <property type="entry name" value="rad52"/>
    <property type="match status" value="1"/>
</dbReference>
<comment type="function">
    <text evidence="5">Involved in DNA double-strand break (DSB) repair and recombination. Promotes the annealing of complementary single-stranded DNA and by stimulation of the RAD51 recombinase.</text>
</comment>
<evidence type="ECO:0000256" key="4">
    <source>
        <dbReference type="ARBA" id="ARBA00023204"/>
    </source>
</evidence>
<organism evidence="8 9">
    <name type="scientific">Cyberlindnera fabianii</name>
    <name type="common">Yeast</name>
    <name type="synonym">Hansenula fabianii</name>
    <dbReference type="NCBI Taxonomy" id="36022"/>
    <lineage>
        <taxon>Eukaryota</taxon>
        <taxon>Fungi</taxon>
        <taxon>Dikarya</taxon>
        <taxon>Ascomycota</taxon>
        <taxon>Saccharomycotina</taxon>
        <taxon>Saccharomycetes</taxon>
        <taxon>Phaffomycetales</taxon>
        <taxon>Phaffomycetaceae</taxon>
        <taxon>Cyberlindnera</taxon>
    </lineage>
</organism>
<gene>
    <name evidence="8" type="ORF">BON22_1497</name>
</gene>
<comment type="caution">
    <text evidence="8">The sequence shown here is derived from an EMBL/GenBank/DDBJ whole genome shotgun (WGS) entry which is preliminary data.</text>
</comment>
<dbReference type="Pfam" id="PF04098">
    <property type="entry name" value="Rad52_Rad22"/>
    <property type="match status" value="1"/>
</dbReference>
<evidence type="ECO:0000313" key="8">
    <source>
        <dbReference type="EMBL" id="ONH68876.1"/>
    </source>
</evidence>
<dbReference type="OMA" id="MFSDDFQ"/>
<protein>
    <recommendedName>
        <fullName evidence="6">DNA repair and recombination protein RAD52</fullName>
    </recommendedName>
</protein>
<dbReference type="VEuPathDB" id="FungiDB:BON22_1497"/>
<sequence length="450" mass="49298">MNQLNNGSFKGATAVKTEQYQPDEVNSIQSKLDKQLGPEFVSTRPGAGGVSVSYIEGWKAINLANQVFGFNGWFSEVKTINVDYLDDRNGKYSVGLSIVVRVTLKDGTYHEDIGYGSLDNGRTKAMAFEKAKKEAMTDGLKRALRCFGNAMGNCLYDKEYLSKISGVKCAPADFDEANLMRYTDAPTRTSTIPGAPGMASIPATTSHHDYGSATVHQKTTEQTNHKHAHSHRNPIYPPPTPQSNTPQTAAVPAKRPINQSPARPPTKRQLMDDNFDDSLTFSDDLNPESEDLNDDLMNELIDGKQSKMTVHPGNGEQEHNESTETIQPGAGTNETRSAEPQTVNHASEPVGFFKSRVALELQNQSPTVSNNDVFNPQFISPSIRRSVDPTKSTPIKRSDVQSKAALRYDNPKMIQNRQVGRPRYPPPKSLTSSQTNSENVAPSNTPAAGK</sequence>
<dbReference type="STRING" id="36022.A0A1V2LC16"/>
<keyword evidence="3" id="KW-0233">DNA recombination</keyword>
<dbReference type="GO" id="GO:0045002">
    <property type="term" value="P:double-strand break repair via single-strand annealing"/>
    <property type="evidence" value="ECO:0007669"/>
    <property type="project" value="InterPro"/>
</dbReference>
<accession>A0A1V2LC16</accession>
<feature type="region of interest" description="Disordered" evidence="7">
    <location>
        <begin position="306"/>
        <end position="344"/>
    </location>
</feature>
<dbReference type="InterPro" id="IPR041247">
    <property type="entry name" value="Rad52_fam"/>
</dbReference>
<evidence type="ECO:0000313" key="9">
    <source>
        <dbReference type="Proteomes" id="UP000189513"/>
    </source>
</evidence>
<dbReference type="PANTHER" id="PTHR12132:SF1">
    <property type="entry name" value="DNA REPAIR PROTEIN RAD52 HOMOLOG"/>
    <property type="match status" value="1"/>
</dbReference>
<dbReference type="Gene3D" id="3.30.390.80">
    <property type="entry name" value="DNA repair protein Rad52/59/22"/>
    <property type="match status" value="1"/>
</dbReference>
<dbReference type="PANTHER" id="PTHR12132">
    <property type="entry name" value="DNA REPAIR AND RECOMBINATION PROTEIN RAD52, RAD59"/>
    <property type="match status" value="1"/>
</dbReference>
<evidence type="ECO:0000256" key="1">
    <source>
        <dbReference type="ARBA" id="ARBA00006638"/>
    </source>
</evidence>
<dbReference type="InterPro" id="IPR007232">
    <property type="entry name" value="Rad52_Rad59_Rad22"/>
</dbReference>
<dbReference type="FunFam" id="3.30.390.80:FF:000001">
    <property type="entry name" value="DNA repair protein RAD52 homolog"/>
    <property type="match status" value="1"/>
</dbReference>
<dbReference type="SUPFAM" id="SSF54768">
    <property type="entry name" value="dsRNA-binding domain-like"/>
    <property type="match status" value="1"/>
</dbReference>
<keyword evidence="4" id="KW-0234">DNA repair</keyword>
<evidence type="ECO:0000256" key="6">
    <source>
        <dbReference type="ARBA" id="ARBA00041062"/>
    </source>
</evidence>
<evidence type="ECO:0000256" key="5">
    <source>
        <dbReference type="ARBA" id="ARBA00037138"/>
    </source>
</evidence>
<dbReference type="GO" id="GO:0003697">
    <property type="term" value="F:single-stranded DNA binding"/>
    <property type="evidence" value="ECO:0007669"/>
    <property type="project" value="UniProtKB-ARBA"/>
</dbReference>
<feature type="region of interest" description="Disordered" evidence="7">
    <location>
        <begin position="383"/>
        <end position="450"/>
    </location>
</feature>
<feature type="compositionally biased region" description="Polar residues" evidence="7">
    <location>
        <begin position="323"/>
        <end position="344"/>
    </location>
</feature>
<proteinExistence type="inferred from homology"/>
<dbReference type="GO" id="GO:0005634">
    <property type="term" value="C:nucleus"/>
    <property type="evidence" value="ECO:0007669"/>
    <property type="project" value="InterPro"/>
</dbReference>
<reference evidence="9" key="1">
    <citation type="journal article" date="2017" name="Genome Announc.">
        <title>Genome sequences of Cyberlindnera fabianii 65, Pichia kudriavzevii 129, and Saccharomyces cerevisiae 131 isolated from fermented masau fruits in Zimbabwe.</title>
        <authorList>
            <person name="van Rijswijck I.M.H."/>
            <person name="Derks M.F.L."/>
            <person name="Abee T."/>
            <person name="de Ridder D."/>
            <person name="Smid E.J."/>
        </authorList>
    </citation>
    <scope>NUCLEOTIDE SEQUENCE [LARGE SCALE GENOMIC DNA]</scope>
    <source>
        <strain evidence="9">65</strain>
    </source>
</reference>
<dbReference type="InterPro" id="IPR004585">
    <property type="entry name" value="DNA_recomb/repair_Rad52"/>
</dbReference>
<evidence type="ECO:0000256" key="2">
    <source>
        <dbReference type="ARBA" id="ARBA00022763"/>
    </source>
</evidence>
<evidence type="ECO:0000256" key="3">
    <source>
        <dbReference type="ARBA" id="ARBA00023172"/>
    </source>
</evidence>
<dbReference type="AlphaFoldDB" id="A0A1V2LC16"/>
<keyword evidence="9" id="KW-1185">Reference proteome</keyword>
<dbReference type="GO" id="GO:0000730">
    <property type="term" value="P:DNA recombinase assembly"/>
    <property type="evidence" value="ECO:0007669"/>
    <property type="project" value="InterPro"/>
</dbReference>
<dbReference type="Proteomes" id="UP000189513">
    <property type="component" value="Unassembled WGS sequence"/>
</dbReference>
<keyword evidence="2" id="KW-0227">DNA damage</keyword>
<dbReference type="InterPro" id="IPR042525">
    <property type="entry name" value="Rad52_Rad59_Rad22_sf"/>
</dbReference>
<name>A0A1V2LC16_CYBFA</name>
<dbReference type="EMBL" id="MPUK01000002">
    <property type="protein sequence ID" value="ONH68876.1"/>
    <property type="molecule type" value="Genomic_DNA"/>
</dbReference>
<feature type="region of interest" description="Disordered" evidence="7">
    <location>
        <begin position="188"/>
        <end position="292"/>
    </location>
</feature>
<dbReference type="GO" id="GO:0006312">
    <property type="term" value="P:mitotic recombination"/>
    <property type="evidence" value="ECO:0007669"/>
    <property type="project" value="TreeGrafter"/>
</dbReference>